<keyword evidence="4" id="KW-0833">Ubl conjugation pathway</keyword>
<dbReference type="GO" id="GO:0019787">
    <property type="term" value="F:ubiquitin-like protein transferase activity"/>
    <property type="evidence" value="ECO:0007669"/>
    <property type="project" value="UniProtKB-ARBA"/>
</dbReference>
<comment type="caution">
    <text evidence="7">The sequence shown here is derived from an EMBL/GenBank/DDBJ whole genome shotgun (WGS) entry which is preliminary data.</text>
</comment>
<evidence type="ECO:0000256" key="1">
    <source>
        <dbReference type="ARBA" id="ARBA00005696"/>
    </source>
</evidence>
<evidence type="ECO:0000313" key="8">
    <source>
        <dbReference type="Proteomes" id="UP001516400"/>
    </source>
</evidence>
<dbReference type="Proteomes" id="UP001516400">
    <property type="component" value="Unassembled WGS sequence"/>
</dbReference>
<dbReference type="Gene3D" id="3.30.1460.50">
    <property type="match status" value="1"/>
</dbReference>
<dbReference type="InterPro" id="IPR007135">
    <property type="entry name" value="Atg3/Atg10"/>
</dbReference>
<dbReference type="PANTHER" id="PTHR14957:SF1">
    <property type="entry name" value="UBIQUITIN-LIKE-CONJUGATING ENZYME ATG10"/>
    <property type="match status" value="1"/>
</dbReference>
<evidence type="ECO:0000256" key="4">
    <source>
        <dbReference type="ARBA" id="ARBA00022786"/>
    </source>
</evidence>
<dbReference type="Pfam" id="PF03987">
    <property type="entry name" value="Autophagy_act_C"/>
    <property type="match status" value="1"/>
</dbReference>
<comment type="similarity">
    <text evidence="1">Belongs to the ATG10 family.</text>
</comment>
<organism evidence="7 8">
    <name type="scientific">Cryptolaemus montrouzieri</name>
    <dbReference type="NCBI Taxonomy" id="559131"/>
    <lineage>
        <taxon>Eukaryota</taxon>
        <taxon>Metazoa</taxon>
        <taxon>Ecdysozoa</taxon>
        <taxon>Arthropoda</taxon>
        <taxon>Hexapoda</taxon>
        <taxon>Insecta</taxon>
        <taxon>Pterygota</taxon>
        <taxon>Neoptera</taxon>
        <taxon>Endopterygota</taxon>
        <taxon>Coleoptera</taxon>
        <taxon>Polyphaga</taxon>
        <taxon>Cucujiformia</taxon>
        <taxon>Coccinelloidea</taxon>
        <taxon>Coccinellidae</taxon>
        <taxon>Scymninae</taxon>
        <taxon>Scymnini</taxon>
        <taxon>Cryptolaemus</taxon>
    </lineage>
</organism>
<keyword evidence="8" id="KW-1185">Reference proteome</keyword>
<gene>
    <name evidence="7" type="ORF">HHI36_008988</name>
</gene>
<keyword evidence="5" id="KW-0072">Autophagy</keyword>
<evidence type="ECO:0000256" key="5">
    <source>
        <dbReference type="ARBA" id="ARBA00023006"/>
    </source>
</evidence>
<protein>
    <recommendedName>
        <fullName evidence="2">Ubiquitin-like-conjugating enzyme ATG10</fullName>
    </recommendedName>
    <alternativeName>
        <fullName evidence="6">Autophagy-related protein 10</fullName>
    </alternativeName>
</protein>
<evidence type="ECO:0000313" key="7">
    <source>
        <dbReference type="EMBL" id="KAL3269931.1"/>
    </source>
</evidence>
<sequence>MSSEQSFTIDLFHCCVKKILEISDKYQDGWSLQLKDGIASAYITKKSRCTLEDPDKKLPLVIVTFDYHVVYHPSYCVPVLAFNVWKQDGTFLALEEFWKYNHHFRNSNMFDTLTQLDHPVLQRPFLTLHPCRTKEIIEPFLEHSKNPVISWLSTVGHFVYLDLLQEYLKSC</sequence>
<evidence type="ECO:0000256" key="3">
    <source>
        <dbReference type="ARBA" id="ARBA00022679"/>
    </source>
</evidence>
<reference evidence="7 8" key="1">
    <citation type="journal article" date="2021" name="BMC Biol.">
        <title>Horizontally acquired antibacterial genes associated with adaptive radiation of ladybird beetles.</title>
        <authorList>
            <person name="Li H.S."/>
            <person name="Tang X.F."/>
            <person name="Huang Y.H."/>
            <person name="Xu Z.Y."/>
            <person name="Chen M.L."/>
            <person name="Du X.Y."/>
            <person name="Qiu B.Y."/>
            <person name="Chen P.T."/>
            <person name="Zhang W."/>
            <person name="Slipinski A."/>
            <person name="Escalona H.E."/>
            <person name="Waterhouse R.M."/>
            <person name="Zwick A."/>
            <person name="Pang H."/>
        </authorList>
    </citation>
    <scope>NUCLEOTIDE SEQUENCE [LARGE SCALE GENOMIC DNA]</scope>
    <source>
        <strain evidence="7">SYSU2018</strain>
    </source>
</reference>
<accession>A0ABD2MU35</accession>
<dbReference type="AlphaFoldDB" id="A0ABD2MU35"/>
<dbReference type="PANTHER" id="PTHR14957">
    <property type="entry name" value="UBIQUITIN-LIKE-CONJUGATING ENZYME ATG10"/>
    <property type="match status" value="1"/>
</dbReference>
<keyword evidence="3" id="KW-0808">Transferase</keyword>
<evidence type="ECO:0000256" key="6">
    <source>
        <dbReference type="ARBA" id="ARBA00029833"/>
    </source>
</evidence>
<name>A0ABD2MU35_9CUCU</name>
<dbReference type="GO" id="GO:0006914">
    <property type="term" value="P:autophagy"/>
    <property type="evidence" value="ECO:0007669"/>
    <property type="project" value="UniProtKB-KW"/>
</dbReference>
<dbReference type="EMBL" id="JABFTP020000021">
    <property type="protein sequence ID" value="KAL3269931.1"/>
    <property type="molecule type" value="Genomic_DNA"/>
</dbReference>
<evidence type="ECO:0000256" key="2">
    <source>
        <dbReference type="ARBA" id="ARBA00021099"/>
    </source>
</evidence>
<proteinExistence type="inferred from homology"/>